<feature type="compositionally biased region" description="Basic and acidic residues" evidence="1">
    <location>
        <begin position="24"/>
        <end position="45"/>
    </location>
</feature>
<proteinExistence type="predicted"/>
<dbReference type="KEGG" id="ago:AGOS_AFR317C"/>
<dbReference type="Gene3D" id="1.10.10.440">
    <property type="entry name" value="FF domain"/>
    <property type="match status" value="1"/>
</dbReference>
<dbReference type="GO" id="GO:0045292">
    <property type="term" value="P:mRNA cis splicing, via spliceosome"/>
    <property type="evidence" value="ECO:0007669"/>
    <property type="project" value="InterPro"/>
</dbReference>
<dbReference type="STRING" id="284811.Q753J5"/>
<feature type="region of interest" description="Disordered" evidence="1">
    <location>
        <begin position="1"/>
        <end position="94"/>
    </location>
</feature>
<feature type="compositionally biased region" description="Acidic residues" evidence="1">
    <location>
        <begin position="56"/>
        <end position="73"/>
    </location>
</feature>
<dbReference type="Gene3D" id="2.20.70.10">
    <property type="match status" value="1"/>
</dbReference>
<dbReference type="SMART" id="SM00456">
    <property type="entry name" value="WW"/>
    <property type="match status" value="1"/>
</dbReference>
<dbReference type="InterPro" id="IPR036517">
    <property type="entry name" value="FF_domain_sf"/>
</dbReference>
<dbReference type="InterPro" id="IPR002713">
    <property type="entry name" value="FF_domain"/>
</dbReference>
<sequence>MVWKRAKSEDGKAYYYNTETNETTWDKPDAVEPSDGEERGDERARPQLIQGYESSSSDEEEADEATEPEDAAEGSDLGGGAAQSTSDRGNDETDGKKAELWALFERAELDPYSAWVFESAKISGDAAFYAVGDDEARQELFEQWCARKIADEGNAVLEDGEEAEEVELVPTRFHYLAHIVSKSTVRPDTVYSDVRREHKELFDQLEVDILDKKEQRRFVAGLLFYYKKMDAALRGEVFRKLLHAHRAAITAAFLENDAQLRELLEYDELPQDSYSIETDLFIVEKCIGLHGALSKLQSEIKYYVLGVKDKLVVMKEVLREMLSENLAK</sequence>
<dbReference type="PROSITE" id="PS50020">
    <property type="entry name" value="WW_DOMAIN_2"/>
    <property type="match status" value="1"/>
</dbReference>
<organism evidence="3 4">
    <name type="scientific">Eremothecium gossypii (strain ATCC 10895 / CBS 109.51 / FGSC 9923 / NRRL Y-1056)</name>
    <name type="common">Yeast</name>
    <name type="synonym">Ashbya gossypii</name>
    <dbReference type="NCBI Taxonomy" id="284811"/>
    <lineage>
        <taxon>Eukaryota</taxon>
        <taxon>Fungi</taxon>
        <taxon>Dikarya</taxon>
        <taxon>Ascomycota</taxon>
        <taxon>Saccharomycotina</taxon>
        <taxon>Saccharomycetes</taxon>
        <taxon>Saccharomycetales</taxon>
        <taxon>Saccharomycetaceae</taxon>
        <taxon>Eremothecium</taxon>
    </lineage>
</organism>
<dbReference type="OMA" id="EPTKYHY"/>
<dbReference type="InParanoid" id="Q753J5"/>
<dbReference type="PANTHER" id="PTHR11864">
    <property type="entry name" value="PRE-MRNA-PROCESSING PROTEIN PRP40"/>
    <property type="match status" value="1"/>
</dbReference>
<dbReference type="GO" id="GO:0003723">
    <property type="term" value="F:RNA binding"/>
    <property type="evidence" value="ECO:0000318"/>
    <property type="project" value="GO_Central"/>
</dbReference>
<name>Q753J5_EREGS</name>
<evidence type="ECO:0000313" key="3">
    <source>
        <dbReference type="EMBL" id="AAS53688.1"/>
    </source>
</evidence>
<dbReference type="Pfam" id="PF00397">
    <property type="entry name" value="WW"/>
    <property type="match status" value="1"/>
</dbReference>
<dbReference type="SMART" id="SM00441">
    <property type="entry name" value="FF"/>
    <property type="match status" value="1"/>
</dbReference>
<dbReference type="GO" id="GO:0005685">
    <property type="term" value="C:U1 snRNP"/>
    <property type="evidence" value="ECO:0000318"/>
    <property type="project" value="GO_Central"/>
</dbReference>
<dbReference type="InterPro" id="IPR039726">
    <property type="entry name" value="Prp40-like"/>
</dbReference>
<dbReference type="GO" id="GO:0071004">
    <property type="term" value="C:U2-type prespliceosome"/>
    <property type="evidence" value="ECO:0000318"/>
    <property type="project" value="GO_Central"/>
</dbReference>
<accession>Q753J5</accession>
<dbReference type="Proteomes" id="UP000000591">
    <property type="component" value="Chromosome VI"/>
</dbReference>
<feature type="domain" description="WW" evidence="2">
    <location>
        <begin position="1"/>
        <end position="30"/>
    </location>
</feature>
<dbReference type="EMBL" id="AE016819">
    <property type="protein sequence ID" value="AAS53688.1"/>
    <property type="molecule type" value="Genomic_DNA"/>
</dbReference>
<protein>
    <submittedName>
        <fullName evidence="3">AFR317Cp</fullName>
    </submittedName>
</protein>
<keyword evidence="4" id="KW-1185">Reference proteome</keyword>
<feature type="compositionally biased region" description="Low complexity" evidence="1">
    <location>
        <begin position="14"/>
        <end position="23"/>
    </location>
</feature>
<dbReference type="HOGENOM" id="CLU_039649_0_0_1"/>
<dbReference type="OrthoDB" id="410044at2759"/>
<dbReference type="InterPro" id="IPR001202">
    <property type="entry name" value="WW_dom"/>
</dbReference>
<dbReference type="InterPro" id="IPR036020">
    <property type="entry name" value="WW_dom_sf"/>
</dbReference>
<dbReference type="PANTHER" id="PTHR11864:SF30">
    <property type="entry name" value="PRE-MRNA-SPLICING FACTOR URN1"/>
    <property type="match status" value="1"/>
</dbReference>
<dbReference type="CDD" id="cd00201">
    <property type="entry name" value="WW"/>
    <property type="match status" value="1"/>
</dbReference>
<dbReference type="GO" id="GO:0000398">
    <property type="term" value="P:mRNA splicing, via spliceosome"/>
    <property type="evidence" value="ECO:0000318"/>
    <property type="project" value="GO_Central"/>
</dbReference>
<dbReference type="SUPFAM" id="SSF81698">
    <property type="entry name" value="FF domain"/>
    <property type="match status" value="1"/>
</dbReference>
<evidence type="ECO:0000313" key="4">
    <source>
        <dbReference type="Proteomes" id="UP000000591"/>
    </source>
</evidence>
<feature type="compositionally biased region" description="Basic and acidic residues" evidence="1">
    <location>
        <begin position="1"/>
        <end position="12"/>
    </location>
</feature>
<dbReference type="GeneID" id="4622128"/>
<dbReference type="RefSeq" id="NP_985864.1">
    <property type="nucleotide sequence ID" value="NM_211219.1"/>
</dbReference>
<evidence type="ECO:0000259" key="2">
    <source>
        <dbReference type="PROSITE" id="PS50020"/>
    </source>
</evidence>
<dbReference type="AlphaFoldDB" id="Q753J5"/>
<dbReference type="SUPFAM" id="SSF51045">
    <property type="entry name" value="WW domain"/>
    <property type="match status" value="1"/>
</dbReference>
<dbReference type="PROSITE" id="PS01159">
    <property type="entry name" value="WW_DOMAIN_1"/>
    <property type="match status" value="1"/>
</dbReference>
<dbReference type="eggNOG" id="KOG0152">
    <property type="taxonomic scope" value="Eukaryota"/>
</dbReference>
<reference evidence="3 4" key="1">
    <citation type="journal article" date="2004" name="Science">
        <title>The Ashbya gossypii genome as a tool for mapping the ancient Saccharomyces cerevisiae genome.</title>
        <authorList>
            <person name="Dietrich F.S."/>
            <person name="Voegeli S."/>
            <person name="Brachat S."/>
            <person name="Lerch A."/>
            <person name="Gates K."/>
            <person name="Steiner S."/>
            <person name="Mohr C."/>
            <person name="Pohlmann R."/>
            <person name="Luedi P."/>
            <person name="Choi S."/>
            <person name="Wing R.A."/>
            <person name="Flavier A."/>
            <person name="Gaffney T.D."/>
            <person name="Philippsen P."/>
        </authorList>
    </citation>
    <scope>NUCLEOTIDE SEQUENCE [LARGE SCALE GENOMIC DNA]</scope>
    <source>
        <strain evidence="4">ATCC 10895 / CBS 109.51 / FGSC 9923 / NRRL Y-1056</strain>
    </source>
</reference>
<reference evidence="4" key="2">
    <citation type="journal article" date="2013" name="G3 (Bethesda)">
        <title>Genomes of Ashbya fungi isolated from insects reveal four mating-type loci, numerous translocations, lack of transposons, and distinct gene duplications.</title>
        <authorList>
            <person name="Dietrich F.S."/>
            <person name="Voegeli S."/>
            <person name="Kuo S."/>
            <person name="Philippsen P."/>
        </authorList>
    </citation>
    <scope>GENOME REANNOTATION</scope>
    <source>
        <strain evidence="4">ATCC 10895 / CBS 109.51 / FGSC 9923 / NRRL Y-1056</strain>
    </source>
</reference>
<gene>
    <name evidence="3" type="ORF">AGOS_AFR317C</name>
</gene>
<evidence type="ECO:0000256" key="1">
    <source>
        <dbReference type="SAM" id="MobiDB-lite"/>
    </source>
</evidence>